<accession>B3RNU2</accession>
<dbReference type="KEGG" id="tad:TRIADDRAFT_53287"/>
<dbReference type="AlphaFoldDB" id="B3RNU2"/>
<dbReference type="InParanoid" id="B3RNU2"/>
<organism evidence="2 3">
    <name type="scientific">Trichoplax adhaerens</name>
    <name type="common">Trichoplax reptans</name>
    <dbReference type="NCBI Taxonomy" id="10228"/>
    <lineage>
        <taxon>Eukaryota</taxon>
        <taxon>Metazoa</taxon>
        <taxon>Placozoa</taxon>
        <taxon>Uniplacotomia</taxon>
        <taxon>Trichoplacea</taxon>
        <taxon>Trichoplacidae</taxon>
        <taxon>Trichoplax</taxon>
    </lineage>
</organism>
<protein>
    <submittedName>
        <fullName evidence="2">Uncharacterized protein</fullName>
    </submittedName>
</protein>
<dbReference type="HOGENOM" id="CLU_964201_0_0_1"/>
<feature type="region of interest" description="Disordered" evidence="1">
    <location>
        <begin position="1"/>
        <end position="28"/>
    </location>
</feature>
<dbReference type="GO" id="GO:0070877">
    <property type="term" value="C:microprocessor complex"/>
    <property type="evidence" value="ECO:0000318"/>
    <property type="project" value="GO_Central"/>
</dbReference>
<evidence type="ECO:0000313" key="2">
    <source>
        <dbReference type="EMBL" id="EDV28070.1"/>
    </source>
</evidence>
<dbReference type="GO" id="GO:0005634">
    <property type="term" value="C:nucleus"/>
    <property type="evidence" value="ECO:0000318"/>
    <property type="project" value="GO_Central"/>
</dbReference>
<sequence>MKRKATSDSNYQRINPTRVTENQPTAIGSRNRNVNISCEPIVVDYNHSPQGFDAHLFRNEMDMDTHRLAPDEFEGVSSKQNVSNINNDQDAEFENDELLVKEENYRVLWRTVNPYYYKQDLIEVQNYSGCICKCTTNKKGLLHYKYVGEQSDHPTVIRKNNNEYVFEGFSILSHYPLENIPAYTLQDLELFQEFLFDHLLELPDWSLKDPNGDGRLFYFIPLFVRKSHEKSVETLSVAEVLEYILNFSQPLFDKPSTIRVDDIDWSKVCYESRSLAKKWKAGQRTDAKS</sequence>
<dbReference type="STRING" id="10228.B3RNU2"/>
<gene>
    <name evidence="2" type="ORF">TRIADDRAFT_53287</name>
</gene>
<evidence type="ECO:0000313" key="3">
    <source>
        <dbReference type="Proteomes" id="UP000009022"/>
    </source>
</evidence>
<dbReference type="EMBL" id="DS985242">
    <property type="protein sequence ID" value="EDV28070.1"/>
    <property type="molecule type" value="Genomic_DNA"/>
</dbReference>
<name>B3RNU2_TRIAD</name>
<dbReference type="eggNOG" id="KOG1817">
    <property type="taxonomic scope" value="Eukaryota"/>
</dbReference>
<dbReference type="GO" id="GO:0031054">
    <property type="term" value="P:pre-miRNA processing"/>
    <property type="evidence" value="ECO:0000318"/>
    <property type="project" value="GO_Central"/>
</dbReference>
<dbReference type="GO" id="GO:0004525">
    <property type="term" value="F:ribonuclease III activity"/>
    <property type="evidence" value="ECO:0000318"/>
    <property type="project" value="GO_Central"/>
</dbReference>
<evidence type="ECO:0000256" key="1">
    <source>
        <dbReference type="SAM" id="MobiDB-lite"/>
    </source>
</evidence>
<dbReference type="OrthoDB" id="67027at2759"/>
<proteinExistence type="predicted"/>
<dbReference type="Proteomes" id="UP000009022">
    <property type="component" value="Unassembled WGS sequence"/>
</dbReference>
<dbReference type="GO" id="GO:0031053">
    <property type="term" value="P:primary miRNA processing"/>
    <property type="evidence" value="ECO:0000318"/>
    <property type="project" value="GO_Central"/>
</dbReference>
<dbReference type="CTD" id="6751119"/>
<dbReference type="RefSeq" id="XP_002109904.1">
    <property type="nucleotide sequence ID" value="XM_002109868.1"/>
</dbReference>
<reference evidence="2 3" key="1">
    <citation type="journal article" date="2008" name="Nature">
        <title>The Trichoplax genome and the nature of placozoans.</title>
        <authorList>
            <person name="Srivastava M."/>
            <person name="Begovic E."/>
            <person name="Chapman J."/>
            <person name="Putnam N.H."/>
            <person name="Hellsten U."/>
            <person name="Kawashima T."/>
            <person name="Kuo A."/>
            <person name="Mitros T."/>
            <person name="Salamov A."/>
            <person name="Carpenter M.L."/>
            <person name="Signorovitch A.Y."/>
            <person name="Moreno M.A."/>
            <person name="Kamm K."/>
            <person name="Grimwood J."/>
            <person name="Schmutz J."/>
            <person name="Shapiro H."/>
            <person name="Grigoriev I.V."/>
            <person name="Buss L.W."/>
            <person name="Schierwater B."/>
            <person name="Dellaporta S.L."/>
            <person name="Rokhsar D.S."/>
        </authorList>
    </citation>
    <scope>NUCLEOTIDE SEQUENCE [LARGE SCALE GENOMIC DNA]</scope>
    <source>
        <strain evidence="2 3">Grell-BS-1999</strain>
    </source>
</reference>
<feature type="compositionally biased region" description="Polar residues" evidence="1">
    <location>
        <begin position="7"/>
        <end position="28"/>
    </location>
</feature>
<dbReference type="GeneID" id="6751119"/>
<keyword evidence="3" id="KW-1185">Reference proteome</keyword>